<evidence type="ECO:0000256" key="4">
    <source>
        <dbReference type="ARBA" id="ARBA00022692"/>
    </source>
</evidence>
<feature type="transmembrane region" description="Helical" evidence="8">
    <location>
        <begin position="257"/>
        <end position="279"/>
    </location>
</feature>
<evidence type="ECO:0000256" key="3">
    <source>
        <dbReference type="ARBA" id="ARBA00022448"/>
    </source>
</evidence>
<dbReference type="GO" id="GO:0022857">
    <property type="term" value="F:transmembrane transporter activity"/>
    <property type="evidence" value="ECO:0007669"/>
    <property type="project" value="InterPro"/>
</dbReference>
<feature type="transmembrane region" description="Helical" evidence="8">
    <location>
        <begin position="196"/>
        <end position="219"/>
    </location>
</feature>
<feature type="transmembrane region" description="Helical" evidence="8">
    <location>
        <begin position="231"/>
        <end position="251"/>
    </location>
</feature>
<feature type="region of interest" description="Disordered" evidence="7">
    <location>
        <begin position="1"/>
        <end position="75"/>
    </location>
</feature>
<feature type="compositionally biased region" description="Polar residues" evidence="7">
    <location>
        <begin position="30"/>
        <end position="51"/>
    </location>
</feature>
<keyword evidence="6 8" id="KW-0472">Membrane</keyword>
<dbReference type="OrthoDB" id="413079at2759"/>
<keyword evidence="4 8" id="KW-0812">Transmembrane</keyword>
<evidence type="ECO:0000256" key="8">
    <source>
        <dbReference type="SAM" id="Phobius"/>
    </source>
</evidence>
<dbReference type="GO" id="GO:0012505">
    <property type="term" value="C:endomembrane system"/>
    <property type="evidence" value="ECO:0007669"/>
    <property type="project" value="UniProtKB-SubCell"/>
</dbReference>
<accession>A0A9W6WL97</accession>
<dbReference type="AlphaFoldDB" id="A0A9W6WL97"/>
<keyword evidence="5 8" id="KW-1133">Transmembrane helix</keyword>
<evidence type="ECO:0000256" key="1">
    <source>
        <dbReference type="ARBA" id="ARBA00004127"/>
    </source>
</evidence>
<feature type="transmembrane region" description="Helical" evidence="8">
    <location>
        <begin position="484"/>
        <end position="508"/>
    </location>
</feature>
<proteinExistence type="inferred from homology"/>
<sequence length="519" mass="58674">MSSSNNIELSTFPEHPMSQTVDQRDDNSDNFEMSSTEDYQISIQQSEMSPNKQHRFSDLERTGDQSSSHEDDDLDQEFNLPRTVDYMGHPVVLESTNVTVSWKLKLQSITCFQFLLVVGFMDQTIGSIMHYMLDYYQVDRSQLSLLFLLQLLGYVTASFANEPLQKRLGLGNLTNFAMFCVMVTCLGFYWKFPLTLMFFFSICSGFGIGTVDCCLNVFVGNLKYANQLLGVMHAFYGLGCLVSPLLSIHLIELGWDWNQYYLLLFCFATTAFTCSVIMFRNETKWKYLYMIEHKHLKEQEADGDISQEPASTTELLRNKYILFFALTLFLYLGSELCAGIWFFNYLITIKKVVERSASYITSSYWASLTVGRFVLGFVTGHFFENNEVRAMVLYTGLISGGCAGFWMFENYTSLQVFFIDIVGFFVGPVFATSMVIAIKCFPARIGSGGIPVICGLGAAGGAVVPWVMGNIAEKLGDGTSGGGLVYFPNMMFTTFTGAFGLWFGFYLLNRKKLENYEKL</sequence>
<dbReference type="InterPro" id="IPR051788">
    <property type="entry name" value="MFS_Transporter"/>
</dbReference>
<evidence type="ECO:0000256" key="5">
    <source>
        <dbReference type="ARBA" id="ARBA00022989"/>
    </source>
</evidence>
<feature type="transmembrane region" description="Helical" evidence="8">
    <location>
        <begin position="173"/>
        <end position="190"/>
    </location>
</feature>
<dbReference type="Gene3D" id="1.20.1250.20">
    <property type="entry name" value="MFS general substrate transporter like domains"/>
    <property type="match status" value="2"/>
</dbReference>
<feature type="transmembrane region" description="Helical" evidence="8">
    <location>
        <begin position="111"/>
        <end position="131"/>
    </location>
</feature>
<dbReference type="Pfam" id="PF07690">
    <property type="entry name" value="MFS_1"/>
    <property type="match status" value="1"/>
</dbReference>
<keyword evidence="10" id="KW-1185">Reference proteome</keyword>
<comment type="subcellular location">
    <subcellularLocation>
        <location evidence="1">Endomembrane system</location>
        <topology evidence="1">Multi-pass membrane protein</topology>
    </subcellularLocation>
</comment>
<gene>
    <name evidence="9" type="ORF">Amon01_001004100</name>
</gene>
<feature type="transmembrane region" description="Helical" evidence="8">
    <location>
        <begin position="320"/>
        <end position="343"/>
    </location>
</feature>
<dbReference type="SUPFAM" id="SSF103473">
    <property type="entry name" value="MFS general substrate transporter"/>
    <property type="match status" value="1"/>
</dbReference>
<name>A0A9W6WL97_AMBMO</name>
<dbReference type="Proteomes" id="UP001165063">
    <property type="component" value="Unassembled WGS sequence"/>
</dbReference>
<dbReference type="InterPro" id="IPR036259">
    <property type="entry name" value="MFS_trans_sf"/>
</dbReference>
<dbReference type="PANTHER" id="PTHR23514:SF3">
    <property type="entry name" value="BYPASS OF STOP CODON PROTEIN 6"/>
    <property type="match status" value="1"/>
</dbReference>
<comment type="caution">
    <text evidence="9">The sequence shown here is derived from an EMBL/GenBank/DDBJ whole genome shotgun (WGS) entry which is preliminary data.</text>
</comment>
<comment type="similarity">
    <text evidence="2">Belongs to the major facilitator superfamily.</text>
</comment>
<evidence type="ECO:0000313" key="10">
    <source>
        <dbReference type="Proteomes" id="UP001165063"/>
    </source>
</evidence>
<reference evidence="9" key="1">
    <citation type="submission" date="2023-04" db="EMBL/GenBank/DDBJ databases">
        <title>Ambrosiozyma monospora NBRC 1965.</title>
        <authorList>
            <person name="Ichikawa N."/>
            <person name="Sato H."/>
            <person name="Tonouchi N."/>
        </authorList>
    </citation>
    <scope>NUCLEOTIDE SEQUENCE</scope>
    <source>
        <strain evidence="9">NBRC 1965</strain>
    </source>
</reference>
<protein>
    <submittedName>
        <fullName evidence="9">Unnamed protein product</fullName>
    </submittedName>
</protein>
<keyword evidence="3" id="KW-0813">Transport</keyword>
<feature type="compositionally biased region" description="Basic and acidic residues" evidence="7">
    <location>
        <begin position="55"/>
        <end position="69"/>
    </location>
</feature>
<feature type="transmembrane region" description="Helical" evidence="8">
    <location>
        <begin position="450"/>
        <end position="472"/>
    </location>
</feature>
<dbReference type="PANTHER" id="PTHR23514">
    <property type="entry name" value="BYPASS OF STOP CODON PROTEIN 6"/>
    <property type="match status" value="1"/>
</dbReference>
<dbReference type="InterPro" id="IPR011701">
    <property type="entry name" value="MFS"/>
</dbReference>
<feature type="transmembrane region" description="Helical" evidence="8">
    <location>
        <begin position="143"/>
        <end position="161"/>
    </location>
</feature>
<evidence type="ECO:0000256" key="6">
    <source>
        <dbReference type="ARBA" id="ARBA00023136"/>
    </source>
</evidence>
<dbReference type="EMBL" id="BSXU01016410">
    <property type="protein sequence ID" value="GME83385.1"/>
    <property type="molecule type" value="Genomic_DNA"/>
</dbReference>
<dbReference type="GO" id="GO:0016020">
    <property type="term" value="C:membrane"/>
    <property type="evidence" value="ECO:0007669"/>
    <property type="project" value="TreeGrafter"/>
</dbReference>
<evidence type="ECO:0000313" key="9">
    <source>
        <dbReference type="EMBL" id="GME83385.1"/>
    </source>
</evidence>
<feature type="transmembrane region" description="Helical" evidence="8">
    <location>
        <begin position="363"/>
        <end position="383"/>
    </location>
</feature>
<feature type="transmembrane region" description="Helical" evidence="8">
    <location>
        <begin position="390"/>
        <end position="408"/>
    </location>
</feature>
<evidence type="ECO:0000256" key="7">
    <source>
        <dbReference type="SAM" id="MobiDB-lite"/>
    </source>
</evidence>
<feature type="transmembrane region" description="Helical" evidence="8">
    <location>
        <begin position="414"/>
        <end position="438"/>
    </location>
</feature>
<organism evidence="9 10">
    <name type="scientific">Ambrosiozyma monospora</name>
    <name type="common">Yeast</name>
    <name type="synonym">Endomycopsis monosporus</name>
    <dbReference type="NCBI Taxonomy" id="43982"/>
    <lineage>
        <taxon>Eukaryota</taxon>
        <taxon>Fungi</taxon>
        <taxon>Dikarya</taxon>
        <taxon>Ascomycota</taxon>
        <taxon>Saccharomycotina</taxon>
        <taxon>Pichiomycetes</taxon>
        <taxon>Pichiales</taxon>
        <taxon>Pichiaceae</taxon>
        <taxon>Ambrosiozyma</taxon>
    </lineage>
</organism>
<evidence type="ECO:0000256" key="2">
    <source>
        <dbReference type="ARBA" id="ARBA00008335"/>
    </source>
</evidence>